<reference evidence="1" key="1">
    <citation type="journal article" date="2014" name="Genome Biol. Evol.">
        <title>Pangenome evidence for extensive interdomain horizontal transfer affecting lineage core and shell genes in uncultured planktonic thaumarchaeota and euryarchaeota.</title>
        <authorList>
            <person name="Deschamps P."/>
            <person name="Zivanovic Y."/>
            <person name="Moreira D."/>
            <person name="Rodriguez-Valera F."/>
            <person name="Lopez-Garcia P."/>
        </authorList>
    </citation>
    <scope>NUCLEOTIDE SEQUENCE</scope>
</reference>
<organism evidence="1">
    <name type="scientific">uncultured marine group II/III euryarchaeote KM3_27_D02</name>
    <dbReference type="NCBI Taxonomy" id="1456428"/>
    <lineage>
        <taxon>Archaea</taxon>
        <taxon>Methanobacteriati</taxon>
        <taxon>Methanobacteriota</taxon>
        <taxon>environmental samples</taxon>
    </lineage>
</organism>
<dbReference type="InterPro" id="IPR046125">
    <property type="entry name" value="DUF6122"/>
</dbReference>
<evidence type="ECO:0008006" key="2">
    <source>
        <dbReference type="Google" id="ProtNLM"/>
    </source>
</evidence>
<protein>
    <recommendedName>
        <fullName evidence="2">Membrane-bound metal-dependent hydrolase</fullName>
    </recommendedName>
</protein>
<accession>A0A075GWH4</accession>
<name>A0A075GWH4_9EURY</name>
<sequence>MPNWLIHAVVMIPAAWLLWKLELAAAEKSGRIVDATSELKRVCLLLYSSLLIDVDHLLSWPDIYVPDRCSINSHPLHSWYMAPLYFGGSLWAPAQPFFVGVFIHLLLDLLDCVI</sequence>
<dbReference type="AlphaFoldDB" id="A0A075GWH4"/>
<dbReference type="EMBL" id="KF900822">
    <property type="protein sequence ID" value="AIF08144.1"/>
    <property type="molecule type" value="Genomic_DNA"/>
</dbReference>
<evidence type="ECO:0000313" key="1">
    <source>
        <dbReference type="EMBL" id="AIF08144.1"/>
    </source>
</evidence>
<dbReference type="Pfam" id="PF19617">
    <property type="entry name" value="DUF6122"/>
    <property type="match status" value="1"/>
</dbReference>
<proteinExistence type="predicted"/>